<protein>
    <submittedName>
        <fullName evidence="1">Uncharacterized protein</fullName>
    </submittedName>
</protein>
<dbReference type="STRING" id="1427518.XSR1_290049"/>
<dbReference type="EMBL" id="CBXF010000087">
    <property type="protein sequence ID" value="CDL83129.1"/>
    <property type="molecule type" value="Genomic_DNA"/>
</dbReference>
<evidence type="ECO:0000313" key="1">
    <source>
        <dbReference type="EMBL" id="CDL83129.1"/>
    </source>
</evidence>
<sequence>MLTLKLQQNIFADPRCMGLLKQINPVFPLDRFTYQEKNYWLSNLLSLNNFPLTFKNYSSSANNREPLIDIEHYSAYF</sequence>
<evidence type="ECO:0000313" key="2">
    <source>
        <dbReference type="Proteomes" id="UP000019202"/>
    </source>
</evidence>
<gene>
    <name evidence="1" type="ORF">XSR1_290049</name>
</gene>
<organism evidence="1 2">
    <name type="scientific">Xenorhabdus szentirmaii DSM 16338</name>
    <dbReference type="NCBI Taxonomy" id="1427518"/>
    <lineage>
        <taxon>Bacteria</taxon>
        <taxon>Pseudomonadati</taxon>
        <taxon>Pseudomonadota</taxon>
        <taxon>Gammaproteobacteria</taxon>
        <taxon>Enterobacterales</taxon>
        <taxon>Morganellaceae</taxon>
        <taxon>Xenorhabdus</taxon>
    </lineage>
</organism>
<name>W1IXF2_9GAMM</name>
<reference evidence="1" key="1">
    <citation type="submission" date="2013-11" db="EMBL/GenBank/DDBJ databases">
        <title>Draft genome sequence and annotation of the entomopathogenic bacteria, Xenorhabdus cabanillasi strain JM26 and Xenorhabdus szentirmai strain DSM 16338.</title>
        <authorList>
            <person name="Gualtieri M."/>
            <person name="Ogier J.C."/>
            <person name="Pages S."/>
            <person name="Givaudan A."/>
            <person name="Gaudriault S."/>
        </authorList>
    </citation>
    <scope>NUCLEOTIDE SEQUENCE [LARGE SCALE GENOMIC DNA]</scope>
    <source>
        <strain evidence="1">DSM 16338</strain>
    </source>
</reference>
<dbReference type="AlphaFoldDB" id="W1IXF2"/>
<accession>W1IXF2</accession>
<keyword evidence="2" id="KW-1185">Reference proteome</keyword>
<proteinExistence type="predicted"/>
<dbReference type="Proteomes" id="UP000019202">
    <property type="component" value="Unassembled WGS sequence"/>
</dbReference>
<comment type="caution">
    <text evidence="1">The sequence shown here is derived from an EMBL/GenBank/DDBJ whole genome shotgun (WGS) entry which is preliminary data.</text>
</comment>